<dbReference type="InterPro" id="IPR018791">
    <property type="entry name" value="UV_resistance/autophagy_Atg14"/>
</dbReference>
<dbReference type="GO" id="GO:0005737">
    <property type="term" value="C:cytoplasm"/>
    <property type="evidence" value="ECO:0007669"/>
    <property type="project" value="UniProtKB-ARBA"/>
</dbReference>
<accession>A0A1E4RV08</accession>
<evidence type="ECO:0000313" key="5">
    <source>
        <dbReference type="EMBL" id="ODV71117.1"/>
    </source>
</evidence>
<sequence>MRCEVCNTNQPQQMYCPSCVNFQLLKTRLKYLDVLSSLDQLRDNVDSCIKHCIKGANYSFVENVMKGKHHTDNIDPSLENGVVALSSQLLTIDARILKRRNGKLSRDVESFKSKNKELKHRIHRLREMLQRRKHGVEPKNTGLEKEIRESTRFKQEDNLHLTKQINNSKSLLFQELINIYVIKRRRVTGTNQTVFMIFFMPIISCSSLVDYNHEMVYCSLAQVAKFVKQCSKVLMCLLPYDIDIGIDTRVQGNRINMDKPIWLLDNLQLRELIRAYAMLIVDVCTLLGELHLTDDIRSYRDLLRLDGLVYKLANNGFTLDELKTPGKPHAKPFKTDEPIDLEIVNTLCYETVLHRIRNKDNEWHVVKKEYLEK</sequence>
<dbReference type="GeneID" id="30990283"/>
<dbReference type="Pfam" id="PF10186">
    <property type="entry name" value="ATG14"/>
    <property type="match status" value="1"/>
</dbReference>
<evidence type="ECO:0000313" key="6">
    <source>
        <dbReference type="Proteomes" id="UP000094389"/>
    </source>
</evidence>
<name>A0A1E4RV08_CYBJN</name>
<feature type="coiled-coil region" evidence="4">
    <location>
        <begin position="101"/>
        <end position="128"/>
    </location>
</feature>
<dbReference type="RefSeq" id="XP_020068156.1">
    <property type="nucleotide sequence ID" value="XM_020215887.1"/>
</dbReference>
<dbReference type="OrthoDB" id="3980867at2759"/>
<comment type="similarity">
    <text evidence="1">Belongs to the ATG14 family.</text>
</comment>
<evidence type="ECO:0000256" key="4">
    <source>
        <dbReference type="SAM" id="Coils"/>
    </source>
</evidence>
<proteinExistence type="inferred from homology"/>
<organism evidence="5 6">
    <name type="scientific">Cyberlindnera jadinii (strain ATCC 18201 / CBS 1600 / BCRC 20928 / JCM 3617 / NBRC 0987 / NRRL Y-1542)</name>
    <name type="common">Torula yeast</name>
    <name type="synonym">Candida utilis</name>
    <dbReference type="NCBI Taxonomy" id="983966"/>
    <lineage>
        <taxon>Eukaryota</taxon>
        <taxon>Fungi</taxon>
        <taxon>Dikarya</taxon>
        <taxon>Ascomycota</taxon>
        <taxon>Saccharomycotina</taxon>
        <taxon>Saccharomycetes</taxon>
        <taxon>Phaffomycetales</taxon>
        <taxon>Phaffomycetaceae</taxon>
        <taxon>Cyberlindnera</taxon>
    </lineage>
</organism>
<evidence type="ECO:0000256" key="1">
    <source>
        <dbReference type="ARBA" id="ARBA00009574"/>
    </source>
</evidence>
<keyword evidence="6" id="KW-1185">Reference proteome</keyword>
<protein>
    <recommendedName>
        <fullName evidence="2">Autophagy-related protein 14</fullName>
    </recommendedName>
</protein>
<dbReference type="Proteomes" id="UP000094389">
    <property type="component" value="Unassembled WGS sequence"/>
</dbReference>
<dbReference type="EMBL" id="KV453944">
    <property type="protein sequence ID" value="ODV71117.1"/>
    <property type="molecule type" value="Genomic_DNA"/>
</dbReference>
<keyword evidence="3 4" id="KW-0175">Coiled coil</keyword>
<dbReference type="AlphaFoldDB" id="A0A1E4RV08"/>
<evidence type="ECO:0000256" key="3">
    <source>
        <dbReference type="ARBA" id="ARBA00023054"/>
    </source>
</evidence>
<gene>
    <name evidence="5" type="ORF">CYBJADRAFT_169665</name>
</gene>
<dbReference type="GO" id="GO:0032991">
    <property type="term" value="C:protein-containing complex"/>
    <property type="evidence" value="ECO:0007669"/>
    <property type="project" value="UniProtKB-ARBA"/>
</dbReference>
<reference evidence="5 6" key="1">
    <citation type="journal article" date="2016" name="Proc. Natl. Acad. Sci. U.S.A.">
        <title>Comparative genomics of biotechnologically important yeasts.</title>
        <authorList>
            <person name="Riley R."/>
            <person name="Haridas S."/>
            <person name="Wolfe K.H."/>
            <person name="Lopes M.R."/>
            <person name="Hittinger C.T."/>
            <person name="Goeker M."/>
            <person name="Salamov A.A."/>
            <person name="Wisecaver J.H."/>
            <person name="Long T.M."/>
            <person name="Calvey C.H."/>
            <person name="Aerts A.L."/>
            <person name="Barry K.W."/>
            <person name="Choi C."/>
            <person name="Clum A."/>
            <person name="Coughlan A.Y."/>
            <person name="Deshpande S."/>
            <person name="Douglass A.P."/>
            <person name="Hanson S.J."/>
            <person name="Klenk H.-P."/>
            <person name="LaButti K.M."/>
            <person name="Lapidus A."/>
            <person name="Lindquist E.A."/>
            <person name="Lipzen A.M."/>
            <person name="Meier-Kolthoff J.P."/>
            <person name="Ohm R.A."/>
            <person name="Otillar R.P."/>
            <person name="Pangilinan J.L."/>
            <person name="Peng Y."/>
            <person name="Rokas A."/>
            <person name="Rosa C.A."/>
            <person name="Scheuner C."/>
            <person name="Sibirny A.A."/>
            <person name="Slot J.C."/>
            <person name="Stielow J.B."/>
            <person name="Sun H."/>
            <person name="Kurtzman C.P."/>
            <person name="Blackwell M."/>
            <person name="Grigoriev I.V."/>
            <person name="Jeffries T.W."/>
        </authorList>
    </citation>
    <scope>NUCLEOTIDE SEQUENCE [LARGE SCALE GENOMIC DNA]</scope>
    <source>
        <strain evidence="6">ATCC 18201 / CBS 1600 / BCRC 20928 / JCM 3617 / NBRC 0987 / NRRL Y-1542</strain>
    </source>
</reference>
<evidence type="ECO:0000256" key="2">
    <source>
        <dbReference type="ARBA" id="ARBA00013807"/>
    </source>
</evidence>